<sequence>MVTPTIISLTDSSQDISYFLNFSEEEEENKGKGESNKDTKLKIHSSSFINVVLTNVFKSNKNICFYSKNYIFEFSKVTTPPPKFVL</sequence>
<name>A0A7L8AKD6_9FLAO</name>
<dbReference type="OrthoDB" id="1203274at2"/>
<proteinExistence type="predicted"/>
<reference evidence="1 2" key="1">
    <citation type="journal article" date="2016" name="Int. J. Syst. Evol. Microbiol.">
        <title>Polaribacter haliotis sp. nov., isolated from the gut of abalone Haliotis discus hannai.</title>
        <authorList>
            <person name="Kim Y.O."/>
            <person name="Park I.S."/>
            <person name="Park S."/>
            <person name="Nam B.H."/>
            <person name="Park J.M."/>
            <person name="Kim D.G."/>
            <person name="Yoon J.H."/>
        </authorList>
    </citation>
    <scope>NUCLEOTIDE SEQUENCE [LARGE SCALE GENOMIC DNA]</scope>
    <source>
        <strain evidence="1 2">KCTC 52418</strain>
    </source>
</reference>
<evidence type="ECO:0000313" key="2">
    <source>
        <dbReference type="Proteomes" id="UP000516764"/>
    </source>
</evidence>
<gene>
    <name evidence="1" type="ORF">H9I45_10120</name>
</gene>
<protein>
    <submittedName>
        <fullName evidence="1">Uncharacterized protein</fullName>
    </submittedName>
</protein>
<dbReference type="AlphaFoldDB" id="A0A7L8AKD6"/>
<dbReference type="EMBL" id="CP061813">
    <property type="protein sequence ID" value="QOD62475.1"/>
    <property type="molecule type" value="Genomic_DNA"/>
</dbReference>
<dbReference type="Proteomes" id="UP000516764">
    <property type="component" value="Chromosome"/>
</dbReference>
<organism evidence="1 2">
    <name type="scientific">Polaribacter haliotis</name>
    <dbReference type="NCBI Taxonomy" id="1888915"/>
    <lineage>
        <taxon>Bacteria</taxon>
        <taxon>Pseudomonadati</taxon>
        <taxon>Bacteroidota</taxon>
        <taxon>Flavobacteriia</taxon>
        <taxon>Flavobacteriales</taxon>
        <taxon>Flavobacteriaceae</taxon>
    </lineage>
</organism>
<accession>A0A7L8AKD6</accession>
<dbReference type="KEGG" id="phal:H9I45_10120"/>
<keyword evidence="2" id="KW-1185">Reference proteome</keyword>
<evidence type="ECO:0000313" key="1">
    <source>
        <dbReference type="EMBL" id="QOD62475.1"/>
    </source>
</evidence>